<reference evidence="3 4" key="1">
    <citation type="submission" date="2019-12" db="EMBL/GenBank/DDBJ databases">
        <title>Salinicoccus cyprini sp. nov., isolated from gastro-intestinal tract of mirror carp, Cyprinus carpio var. specularis, collected from Gobind Sagar Reservoir, Himachal Pradesh, India.</title>
        <authorList>
            <person name="Talwar C."/>
            <person name="Singh A.K."/>
            <person name="Lal R."/>
            <person name="Negi R.K."/>
        </authorList>
    </citation>
    <scope>NUCLEOTIDE SEQUENCE [LARGE SCALE GENOMIC DNA]</scope>
    <source>
        <strain evidence="3 4">J-82</strain>
    </source>
</reference>
<evidence type="ECO:0000256" key="2">
    <source>
        <dbReference type="SAM" id="Phobius"/>
    </source>
</evidence>
<name>A0A6N8U7F6_9STAP</name>
<keyword evidence="2" id="KW-0812">Transmembrane</keyword>
<evidence type="ECO:0000256" key="1">
    <source>
        <dbReference type="SAM" id="MobiDB-lite"/>
    </source>
</evidence>
<dbReference type="InterPro" id="IPR045946">
    <property type="entry name" value="DUF6366"/>
</dbReference>
<dbReference type="AlphaFoldDB" id="A0A6N8U7F6"/>
<evidence type="ECO:0000313" key="3">
    <source>
        <dbReference type="EMBL" id="MXQ51579.1"/>
    </source>
</evidence>
<protein>
    <recommendedName>
        <fullName evidence="5">Phage capsid protein</fullName>
    </recommendedName>
</protein>
<feature type="compositionally biased region" description="Basic and acidic residues" evidence="1">
    <location>
        <begin position="1"/>
        <end position="21"/>
    </location>
</feature>
<evidence type="ECO:0000313" key="4">
    <source>
        <dbReference type="Proteomes" id="UP000436284"/>
    </source>
</evidence>
<proteinExistence type="predicted"/>
<dbReference type="RefSeq" id="WP_160656452.1">
    <property type="nucleotide sequence ID" value="NZ_JBHRWU010000001.1"/>
</dbReference>
<dbReference type="OrthoDB" id="2935923at2"/>
<feature type="region of interest" description="Disordered" evidence="1">
    <location>
        <begin position="1"/>
        <end position="39"/>
    </location>
</feature>
<dbReference type="Pfam" id="PF19893">
    <property type="entry name" value="DUF6366"/>
    <property type="match status" value="1"/>
</dbReference>
<dbReference type="EMBL" id="WUUK01000004">
    <property type="protein sequence ID" value="MXQ51579.1"/>
    <property type="molecule type" value="Genomic_DNA"/>
</dbReference>
<organism evidence="3 4">
    <name type="scientific">Salinicoccus hispanicus</name>
    <dbReference type="NCBI Taxonomy" id="157225"/>
    <lineage>
        <taxon>Bacteria</taxon>
        <taxon>Bacillati</taxon>
        <taxon>Bacillota</taxon>
        <taxon>Bacilli</taxon>
        <taxon>Bacillales</taxon>
        <taxon>Staphylococcaceae</taxon>
        <taxon>Salinicoccus</taxon>
    </lineage>
</organism>
<evidence type="ECO:0008006" key="5">
    <source>
        <dbReference type="Google" id="ProtNLM"/>
    </source>
</evidence>
<accession>A0A6N8U7F6</accession>
<keyword evidence="4" id="KW-1185">Reference proteome</keyword>
<comment type="caution">
    <text evidence="3">The sequence shown here is derived from an EMBL/GenBank/DDBJ whole genome shotgun (WGS) entry which is preliminary data.</text>
</comment>
<feature type="transmembrane region" description="Helical" evidence="2">
    <location>
        <begin position="47"/>
        <end position="70"/>
    </location>
</feature>
<keyword evidence="2" id="KW-0472">Membrane</keyword>
<sequence length="71" mass="7948">MVKDKETPEQVRERLRQEELKNNPGGNLRDASNRTDNGSLPDLTGTLGWRGLGILILIIIIVAIIGFFIFN</sequence>
<keyword evidence="2" id="KW-1133">Transmembrane helix</keyword>
<gene>
    <name evidence="3" type="ORF">GQ671_09920</name>
</gene>
<dbReference type="Proteomes" id="UP000436284">
    <property type="component" value="Unassembled WGS sequence"/>
</dbReference>